<feature type="transmembrane region" description="Helical" evidence="1">
    <location>
        <begin position="165"/>
        <end position="186"/>
    </location>
</feature>
<keyword evidence="3" id="KW-1185">Reference proteome</keyword>
<dbReference type="SUPFAM" id="SSF52151">
    <property type="entry name" value="FabD/lysophospholipase-like"/>
    <property type="match status" value="1"/>
</dbReference>
<evidence type="ECO:0000313" key="2">
    <source>
        <dbReference type="EMBL" id="MFD2603412.1"/>
    </source>
</evidence>
<dbReference type="RefSeq" id="WP_379822196.1">
    <property type="nucleotide sequence ID" value="NZ_JBHUMD010000029.1"/>
</dbReference>
<feature type="transmembrane region" description="Helical" evidence="1">
    <location>
        <begin position="198"/>
        <end position="220"/>
    </location>
</feature>
<comment type="caution">
    <text evidence="2">The sequence shown here is derived from an EMBL/GenBank/DDBJ whole genome shotgun (WGS) entry which is preliminary data.</text>
</comment>
<accession>A0ABW5NZV3</accession>
<feature type="transmembrane region" description="Helical" evidence="1">
    <location>
        <begin position="109"/>
        <end position="128"/>
    </location>
</feature>
<feature type="transmembrane region" description="Helical" evidence="1">
    <location>
        <begin position="260"/>
        <end position="277"/>
    </location>
</feature>
<keyword evidence="1" id="KW-1133">Transmembrane helix</keyword>
<dbReference type="Proteomes" id="UP001597480">
    <property type="component" value="Unassembled WGS sequence"/>
</dbReference>
<dbReference type="InterPro" id="IPR016035">
    <property type="entry name" value="Acyl_Trfase/lysoPLipase"/>
</dbReference>
<evidence type="ECO:0008006" key="4">
    <source>
        <dbReference type="Google" id="ProtNLM"/>
    </source>
</evidence>
<feature type="transmembrane region" description="Helical" evidence="1">
    <location>
        <begin position="283"/>
        <end position="306"/>
    </location>
</feature>
<proteinExistence type="predicted"/>
<reference evidence="3" key="1">
    <citation type="journal article" date="2019" name="Int. J. Syst. Evol. Microbiol.">
        <title>The Global Catalogue of Microorganisms (GCM) 10K type strain sequencing project: providing services to taxonomists for standard genome sequencing and annotation.</title>
        <authorList>
            <consortium name="The Broad Institute Genomics Platform"/>
            <consortium name="The Broad Institute Genome Sequencing Center for Infectious Disease"/>
            <person name="Wu L."/>
            <person name="Ma J."/>
        </authorList>
    </citation>
    <scope>NUCLEOTIDE SEQUENCE [LARGE SCALE GENOMIC DNA]</scope>
    <source>
        <strain evidence="3">KCTC 42107</strain>
    </source>
</reference>
<evidence type="ECO:0000313" key="3">
    <source>
        <dbReference type="Proteomes" id="UP001597480"/>
    </source>
</evidence>
<keyword evidence="1" id="KW-0812">Transmembrane</keyword>
<gene>
    <name evidence="2" type="ORF">ACFSR3_15215</name>
</gene>
<feature type="transmembrane region" description="Helical" evidence="1">
    <location>
        <begin position="134"/>
        <end position="153"/>
    </location>
</feature>
<protein>
    <recommendedName>
        <fullName evidence="4">Patatin-like phospholipase</fullName>
    </recommendedName>
</protein>
<feature type="transmembrane region" description="Helical" evidence="1">
    <location>
        <begin position="46"/>
        <end position="66"/>
    </location>
</feature>
<dbReference type="EMBL" id="JBHUMD010000029">
    <property type="protein sequence ID" value="MFD2603412.1"/>
    <property type="molecule type" value="Genomic_DNA"/>
</dbReference>
<feature type="transmembrane region" description="Helical" evidence="1">
    <location>
        <begin position="12"/>
        <end position="31"/>
    </location>
</feature>
<feature type="transmembrane region" description="Helical" evidence="1">
    <location>
        <begin position="318"/>
        <end position="334"/>
    </location>
</feature>
<sequence length="773" mass="88506">MKYLSIFLKSVWLNIGGILSVIAIYYLLTVIDQGVDVVIQSGENLSPALCTIAGCILWAGILWYSGRMLSYIKQQKRYDKNPVDMNTVDAKQRAVIMFTTRLQKHMPRLIAFNCFVCLQAAIISLPTASPTLDGWFLVLFILAHNAFYFLLNTSFKAGASRAKRILTFTFIAFYSFVVITFITKSAVGDIAIGANRHIFWLFCYMLIFFLLECLAVFFFIKRRERIDGDRAEDESFPENGITKIMNFLKIREDFIGAEQWGFKLFTAFAIVAAGMYFSGIFSIDISCFMGALSFALLAMAIIIGIANIITMINIRTRINFFLFIYIWAFIVGSFNDPYKVRTLKAKEDFTYAAIRPSTDKYLNDWFYKRMKLMEKSEVYKNNPDKKFDVYVVLSDGGASRAGQWSSSVLCDLQDMSVTQDPNNTFKDHLLCLAGASGGTIGNTAFYSLLKADEEHPIEGYRKYSDSFFEKDFLTFTLGRMLGPDIFQYIIPFCFDNRADALERGFSGSPAEDNIAHEIDTLIPHFYDRPLSKVYDYSGKLPLLFINVTQVDNSYPGVISPIIPRREKQKWYRTDVLELVDSLKRKDSRTDIRYSTAAALSSRFPYVSPAGKIHDRYFVDGGYYDNSGAGTTMEFLKQLKVYLDSKKGTPIYDRFTYHILHLTNSDTKKKPSGRIHPLTNDLATPLLTVLKTSDTGTGFGNDVLKEYFRENFNKDTITSYINYSLYKTKFKKGDKDDMPFPMSWVISDYHLKRMVDTLQREHKNNKGKFEFLKK</sequence>
<evidence type="ECO:0000256" key="1">
    <source>
        <dbReference type="SAM" id="Phobius"/>
    </source>
</evidence>
<organism evidence="2 3">
    <name type="scientific">Flavobacterium suzhouense</name>
    <dbReference type="NCBI Taxonomy" id="1529638"/>
    <lineage>
        <taxon>Bacteria</taxon>
        <taxon>Pseudomonadati</taxon>
        <taxon>Bacteroidota</taxon>
        <taxon>Flavobacteriia</taxon>
        <taxon>Flavobacteriales</taxon>
        <taxon>Flavobacteriaceae</taxon>
        <taxon>Flavobacterium</taxon>
    </lineage>
</organism>
<name>A0ABW5NZV3_9FLAO</name>
<keyword evidence="1" id="KW-0472">Membrane</keyword>